<reference evidence="1 2" key="1">
    <citation type="submission" date="2019-08" db="EMBL/GenBank/DDBJ databases">
        <title>In-depth cultivation of the pig gut microbiome towards novel bacterial diversity and tailored functional studies.</title>
        <authorList>
            <person name="Wylensek D."/>
            <person name="Hitch T.C.A."/>
            <person name="Clavel T."/>
        </authorList>
    </citation>
    <scope>NUCLEOTIDE SEQUENCE [LARGE SCALE GENOMIC DNA]</scope>
    <source>
        <strain evidence="1 2">WCA-693-APC-5D-A</strain>
    </source>
</reference>
<dbReference type="AlphaFoldDB" id="A0A6I2UCQ4"/>
<dbReference type="RefSeq" id="WP_154405047.1">
    <property type="nucleotide sequence ID" value="NZ_VUNR01000001.1"/>
</dbReference>
<organism evidence="1 2">
    <name type="scientific">Anaerovibrio slackiae</name>
    <dbReference type="NCBI Taxonomy" id="2652309"/>
    <lineage>
        <taxon>Bacteria</taxon>
        <taxon>Bacillati</taxon>
        <taxon>Bacillota</taxon>
        <taxon>Negativicutes</taxon>
        <taxon>Selenomonadales</taxon>
        <taxon>Selenomonadaceae</taxon>
        <taxon>Anaerovibrio</taxon>
    </lineage>
</organism>
<comment type="caution">
    <text evidence="1">The sequence shown here is derived from an EMBL/GenBank/DDBJ whole genome shotgun (WGS) entry which is preliminary data.</text>
</comment>
<name>A0A6I2UCQ4_9FIRM</name>
<evidence type="ECO:0000313" key="1">
    <source>
        <dbReference type="EMBL" id="MSU07480.1"/>
    </source>
</evidence>
<evidence type="ECO:0008006" key="3">
    <source>
        <dbReference type="Google" id="ProtNLM"/>
    </source>
</evidence>
<dbReference type="GeneID" id="96777385"/>
<accession>A0A6I2UCQ4</accession>
<dbReference type="Proteomes" id="UP000433181">
    <property type="component" value="Unassembled WGS sequence"/>
</dbReference>
<evidence type="ECO:0000313" key="2">
    <source>
        <dbReference type="Proteomes" id="UP000433181"/>
    </source>
</evidence>
<sequence>METIHKIAQFCYNQRSKIYSTELIKLPAPEFYVFYDGEDTSFEHKELRLSDAFKTPSDKLELVVHVYNLATGKNEDLKKICKPLREYSIFSNHYKLLRKQGLTVDEAVRDTIRYCIDNDVMKNYLLHNESEVIDMFGFEWNEKEEREALLEAGEARGEARGRINTIRDLLSDGIVTLEALKASGRYSPEELAAMAKP</sequence>
<proteinExistence type="predicted"/>
<dbReference type="EMBL" id="VUNR01000001">
    <property type="protein sequence ID" value="MSU07480.1"/>
    <property type="molecule type" value="Genomic_DNA"/>
</dbReference>
<protein>
    <recommendedName>
        <fullName evidence="3">Transposase (putative) YhgA-like domain-containing protein</fullName>
    </recommendedName>
</protein>
<gene>
    <name evidence="1" type="ORF">FYJ84_00485</name>
</gene>
<keyword evidence="2" id="KW-1185">Reference proteome</keyword>